<dbReference type="PANTHER" id="PTHR14413">
    <property type="entry name" value="RIBOSOMAL PROTEIN L17"/>
    <property type="match status" value="1"/>
</dbReference>
<keyword evidence="7" id="KW-1185">Reference proteome</keyword>
<dbReference type="AlphaFoldDB" id="I2H5M7"/>
<dbReference type="KEGG" id="tbl:TBLA_0F01360"/>
<evidence type="ECO:0000313" key="6">
    <source>
        <dbReference type="EMBL" id="CCH61679.1"/>
    </source>
</evidence>
<dbReference type="GO" id="GO:0005762">
    <property type="term" value="C:mitochondrial large ribosomal subunit"/>
    <property type="evidence" value="ECO:0007669"/>
    <property type="project" value="TreeGrafter"/>
</dbReference>
<sequence>MTVTGMRKLSRTKPHRTMLMRNMVSQLLQYGHIVSTLAKCKETQKVAERLLTQVGKAKNEKLTEFQRDLAARQVQSRLVPPANSIWPKILNPQLLATSTGGNTRLTHLEPRLGDRAPQAVLEIIRGHIPTTERGSLRLWLAIQATLSEKCSSVEDVSDYNLKIFKQELSLENRTQEQLESIILKAREEIRSLRWNNMVKELRLKTQDEVDDTPPTQDLEKEKKFVTDLLERAKSFDLLNIKFSPNKSRVEKRKQRYEFVERPTASTTISKETHSRA</sequence>
<dbReference type="SUPFAM" id="SSF64263">
    <property type="entry name" value="Prokaryotic ribosomal protein L17"/>
    <property type="match status" value="1"/>
</dbReference>
<evidence type="ECO:0000256" key="3">
    <source>
        <dbReference type="ARBA" id="ARBA00023274"/>
    </source>
</evidence>
<dbReference type="EMBL" id="HE806321">
    <property type="protein sequence ID" value="CCH61679.1"/>
    <property type="molecule type" value="Genomic_DNA"/>
</dbReference>
<dbReference type="HOGENOM" id="CLU_1008940_0_0_1"/>
<dbReference type="PANTHER" id="PTHR14413:SF16">
    <property type="entry name" value="LARGE RIBOSOMAL SUBUNIT PROTEIN BL17M"/>
    <property type="match status" value="1"/>
</dbReference>
<keyword evidence="2 4" id="KW-0689">Ribosomal protein</keyword>
<dbReference type="NCBIfam" id="TIGR00059">
    <property type="entry name" value="L17"/>
    <property type="match status" value="1"/>
</dbReference>
<accession>I2H5M7</accession>
<dbReference type="Pfam" id="PF01196">
    <property type="entry name" value="Ribosomal_L17"/>
    <property type="match status" value="1"/>
</dbReference>
<dbReference type="InterPro" id="IPR000456">
    <property type="entry name" value="Ribosomal_bL17"/>
</dbReference>
<dbReference type="GO" id="GO:0006412">
    <property type="term" value="P:translation"/>
    <property type="evidence" value="ECO:0007669"/>
    <property type="project" value="InterPro"/>
</dbReference>
<reference evidence="6 7" key="1">
    <citation type="journal article" date="2011" name="Proc. Natl. Acad. Sci. U.S.A.">
        <title>Evolutionary erosion of yeast sex chromosomes by mating-type switching accidents.</title>
        <authorList>
            <person name="Gordon J.L."/>
            <person name="Armisen D."/>
            <person name="Proux-Wera E."/>
            <person name="Oheigeartaigh S.S."/>
            <person name="Byrne K.P."/>
            <person name="Wolfe K.H."/>
        </authorList>
    </citation>
    <scope>NUCLEOTIDE SEQUENCE [LARGE SCALE GENOMIC DNA]</scope>
    <source>
        <strain evidence="7">ATCC 34711 / CBS 6284 / DSM 70876 / NBRC 10599 / NRRL Y-10934 / UCD 77-7</strain>
    </source>
</reference>
<dbReference type="FunCoup" id="I2H5M7">
    <property type="interactions" value="690"/>
</dbReference>
<name>I2H5M7_HENB6</name>
<organism evidence="6 7">
    <name type="scientific">Henningerozyma blattae (strain ATCC 34711 / CBS 6284 / DSM 70876 / NBRC 10599 / NRRL Y-10934 / UCD 77-7)</name>
    <name type="common">Yeast</name>
    <name type="synonym">Tetrapisispora blattae</name>
    <dbReference type="NCBI Taxonomy" id="1071380"/>
    <lineage>
        <taxon>Eukaryota</taxon>
        <taxon>Fungi</taxon>
        <taxon>Dikarya</taxon>
        <taxon>Ascomycota</taxon>
        <taxon>Saccharomycotina</taxon>
        <taxon>Saccharomycetes</taxon>
        <taxon>Saccharomycetales</taxon>
        <taxon>Saccharomycetaceae</taxon>
        <taxon>Henningerozyma</taxon>
    </lineage>
</organism>
<dbReference type="GO" id="GO:0003735">
    <property type="term" value="F:structural constituent of ribosome"/>
    <property type="evidence" value="ECO:0007669"/>
    <property type="project" value="InterPro"/>
</dbReference>
<evidence type="ECO:0000256" key="4">
    <source>
        <dbReference type="RuleBase" id="RU000660"/>
    </source>
</evidence>
<dbReference type="STRING" id="1071380.I2H5M7"/>
<evidence type="ECO:0000256" key="5">
    <source>
        <dbReference type="SAM" id="MobiDB-lite"/>
    </source>
</evidence>
<dbReference type="OrthoDB" id="275000at2759"/>
<feature type="region of interest" description="Disordered" evidence="5">
    <location>
        <begin position="253"/>
        <end position="276"/>
    </location>
</feature>
<evidence type="ECO:0000313" key="7">
    <source>
        <dbReference type="Proteomes" id="UP000002866"/>
    </source>
</evidence>
<evidence type="ECO:0008006" key="8">
    <source>
        <dbReference type="Google" id="ProtNLM"/>
    </source>
</evidence>
<keyword evidence="3 4" id="KW-0687">Ribonucleoprotein</keyword>
<evidence type="ECO:0000256" key="2">
    <source>
        <dbReference type="ARBA" id="ARBA00022980"/>
    </source>
</evidence>
<dbReference type="InterPro" id="IPR036373">
    <property type="entry name" value="Ribosomal_bL17_sf"/>
</dbReference>
<gene>
    <name evidence="6" type="primary">TBLA0F01360</name>
    <name evidence="6" type="ORF">TBLA_0F01360</name>
</gene>
<protein>
    <recommendedName>
        <fullName evidence="8">54S ribosomal protein L8 C-terminal domain-containing protein</fullName>
    </recommendedName>
</protein>
<dbReference type="InParanoid" id="I2H5M7"/>
<dbReference type="Proteomes" id="UP000002866">
    <property type="component" value="Chromosome 6"/>
</dbReference>
<proteinExistence type="inferred from homology"/>
<comment type="similarity">
    <text evidence="1 4">Belongs to the bacterial ribosomal protein bL17 family.</text>
</comment>
<dbReference type="eggNOG" id="KOG3280">
    <property type="taxonomic scope" value="Eukaryota"/>
</dbReference>
<dbReference type="GeneID" id="14496788"/>
<dbReference type="RefSeq" id="XP_004181198.1">
    <property type="nucleotide sequence ID" value="XM_004181150.1"/>
</dbReference>
<evidence type="ECO:0000256" key="1">
    <source>
        <dbReference type="ARBA" id="ARBA00008777"/>
    </source>
</evidence>
<dbReference type="Gene3D" id="3.90.1030.10">
    <property type="entry name" value="Ribosomal protein L17"/>
    <property type="match status" value="1"/>
</dbReference>